<proteinExistence type="predicted"/>
<comment type="caution">
    <text evidence="1">The sequence shown here is derived from an EMBL/GenBank/DDBJ whole genome shotgun (WGS) entry which is preliminary data.</text>
</comment>
<organism evidence="1">
    <name type="scientific">Candidatus Methanofastidiosum methylothiophilum</name>
    <dbReference type="NCBI Taxonomy" id="1705564"/>
    <lineage>
        <taxon>Archaea</taxon>
        <taxon>Methanobacteriati</taxon>
        <taxon>Methanobacteriota</taxon>
        <taxon>Stenosarchaea group</taxon>
        <taxon>Candidatus Methanofastidiosia</taxon>
        <taxon>Candidatus Methanofastidiosales</taxon>
        <taxon>Candidatus Methanofastidiosaceae</taxon>
        <taxon>Candidatus Methanofastidiosum</taxon>
    </lineage>
</organism>
<evidence type="ECO:0000313" key="1">
    <source>
        <dbReference type="EMBL" id="KYC57710.1"/>
    </source>
</evidence>
<gene>
    <name evidence="1" type="ORF">APG09_00955</name>
</gene>
<reference evidence="1" key="1">
    <citation type="journal article" date="2016" name="ISME J.">
        <title>Chasing the elusive Euryarchaeota class WSA2: genomes reveal a uniquely fastidious methyl-reducing methanogen.</title>
        <authorList>
            <person name="Nobu M.K."/>
            <person name="Narihiro T."/>
            <person name="Kuroda K."/>
            <person name="Mei R."/>
            <person name="Liu W.T."/>
        </authorList>
    </citation>
    <scope>NUCLEOTIDE SEQUENCE [LARGE SCALE GENOMIC DNA]</scope>
    <source>
        <strain evidence="1">ADurb1213_Bin02801</strain>
    </source>
</reference>
<protein>
    <submittedName>
        <fullName evidence="1">Uncharacterized protein</fullName>
    </submittedName>
</protein>
<dbReference type="EMBL" id="LNJE01000010">
    <property type="protein sequence ID" value="KYC57710.1"/>
    <property type="molecule type" value="Genomic_DNA"/>
</dbReference>
<dbReference type="AlphaFoldDB" id="A0A150JKF1"/>
<sequence length="103" mass="12380">MRTCLDIWRFGDKISELDFFAKPQQKEILQKLETFKTLFKEKQQELKASQDRYEIAAIRRLNIDLTESYAIFVQYIESNYERKELNPLILSIIIEINTLITYL</sequence>
<accession>A0A150JKF1</accession>
<name>A0A150JKF1_9EURY</name>